<evidence type="ECO:0000313" key="3">
    <source>
        <dbReference type="Proteomes" id="UP000194606"/>
    </source>
</evidence>
<dbReference type="AlphaFoldDB" id="A0A252CCJ7"/>
<dbReference type="PROSITE" id="PS50943">
    <property type="entry name" value="HTH_CROC1"/>
    <property type="match status" value="1"/>
</dbReference>
<gene>
    <name evidence="2" type="ORF">BZZ03_08365</name>
</gene>
<dbReference type="InterPro" id="IPR010057">
    <property type="entry name" value="Transcription_activator_Rgg_C"/>
</dbReference>
<protein>
    <submittedName>
        <fullName evidence="2">Transcriptional regulator</fullName>
    </submittedName>
</protein>
<reference evidence="2 3" key="1">
    <citation type="submission" date="2017-02" db="EMBL/GenBank/DDBJ databases">
        <authorList>
            <person name="Peterson S.W."/>
        </authorList>
    </citation>
    <scope>NUCLEOTIDE SEQUENCE [LARGE SCALE GENOMIC DNA]</scope>
    <source>
        <strain evidence="2">159469</strain>
    </source>
</reference>
<dbReference type="Pfam" id="PF01381">
    <property type="entry name" value="HTH_3"/>
    <property type="match status" value="1"/>
</dbReference>
<comment type="caution">
    <text evidence="2">The sequence shown here is derived from an EMBL/GenBank/DDBJ whole genome shotgun (WGS) entry which is preliminary data.</text>
</comment>
<sequence length="281" mass="33342">MIYKKYGEIFKKLRVQHKLSLRDFERIGLSKSTISSFENGKTLISFDKLDLALQEMHTTFRSYMLMLNNDEEDYWLNQFKKIEQAYFNKNFSLLKQVYLDNIEYDLEENKVIALSAKACYSHLSPVEVSYIETRLKSYHIWHSYELYILVNTLEEIDPRLLQNLVGQMLSQNEHYLKEITEFRNLLIRVVLRATLVMIRHGYRDDSERFLKAFEELTIVFDTYVRISSLFVKGCWIYAFENQITGKKLTARALKILSEIGALELREVFQKDFEKISNKSSA</sequence>
<dbReference type="InterPro" id="IPR053163">
    <property type="entry name" value="HTH-type_regulator_Rgg"/>
</dbReference>
<dbReference type="PANTHER" id="PTHR37038:SF12">
    <property type="entry name" value="TRANSCRIPTIONAL REGULATOR"/>
    <property type="match status" value="1"/>
</dbReference>
<dbReference type="InterPro" id="IPR010982">
    <property type="entry name" value="Lambda_DNA-bd_dom_sf"/>
</dbReference>
<evidence type="ECO:0000313" key="2">
    <source>
        <dbReference type="EMBL" id="OUK04070.1"/>
    </source>
</evidence>
<dbReference type="Proteomes" id="UP000194606">
    <property type="component" value="Unassembled WGS sequence"/>
</dbReference>
<dbReference type="GO" id="GO:0003677">
    <property type="term" value="F:DNA binding"/>
    <property type="evidence" value="ECO:0007669"/>
    <property type="project" value="InterPro"/>
</dbReference>
<dbReference type="Gene3D" id="1.10.260.40">
    <property type="entry name" value="lambda repressor-like DNA-binding domains"/>
    <property type="match status" value="1"/>
</dbReference>
<dbReference type="EMBL" id="MUIZ01000005">
    <property type="protein sequence ID" value="OUK04070.1"/>
    <property type="molecule type" value="Genomic_DNA"/>
</dbReference>
<dbReference type="CDD" id="cd00093">
    <property type="entry name" value="HTH_XRE"/>
    <property type="match status" value="1"/>
</dbReference>
<accession>A0A252CCJ7</accession>
<organism evidence="2 3">
    <name type="scientific">Lactococcus petauri</name>
    <dbReference type="NCBI Taxonomy" id="1940789"/>
    <lineage>
        <taxon>Bacteria</taxon>
        <taxon>Bacillati</taxon>
        <taxon>Bacillota</taxon>
        <taxon>Bacilli</taxon>
        <taxon>Lactobacillales</taxon>
        <taxon>Streptococcaceae</taxon>
        <taxon>Lactococcus</taxon>
    </lineage>
</organism>
<dbReference type="PANTHER" id="PTHR37038">
    <property type="entry name" value="TRANSCRIPTIONAL REGULATOR-RELATED"/>
    <property type="match status" value="1"/>
</dbReference>
<dbReference type="RefSeq" id="WP_086583004.1">
    <property type="nucleotide sequence ID" value="NZ_JASEMU010000002.1"/>
</dbReference>
<evidence type="ECO:0000259" key="1">
    <source>
        <dbReference type="PROSITE" id="PS50943"/>
    </source>
</evidence>
<dbReference type="NCBIfam" id="TIGR01716">
    <property type="entry name" value="RGG_Cterm"/>
    <property type="match status" value="1"/>
</dbReference>
<name>A0A252CCJ7_9LACT</name>
<proteinExistence type="predicted"/>
<feature type="domain" description="HTH cro/C1-type" evidence="1">
    <location>
        <begin position="10"/>
        <end position="49"/>
    </location>
</feature>
<dbReference type="InterPro" id="IPR001387">
    <property type="entry name" value="Cro/C1-type_HTH"/>
</dbReference>
<dbReference type="SUPFAM" id="SSF47413">
    <property type="entry name" value="lambda repressor-like DNA-binding domains"/>
    <property type="match status" value="1"/>
</dbReference>
<dbReference type="Pfam" id="PF21259">
    <property type="entry name" value="Rgg_C"/>
    <property type="match status" value="1"/>
</dbReference>
<dbReference type="SMART" id="SM00530">
    <property type="entry name" value="HTH_XRE"/>
    <property type="match status" value="1"/>
</dbReference>